<accession>A0ABX1CKF0</accession>
<dbReference type="Proteomes" id="UP000732399">
    <property type="component" value="Unassembled WGS sequence"/>
</dbReference>
<dbReference type="InterPro" id="IPR046505">
    <property type="entry name" value="DUF6683"/>
</dbReference>
<name>A0ABX1CKF0_9SPHN</name>
<keyword evidence="3" id="KW-1185">Reference proteome</keyword>
<comment type="caution">
    <text evidence="2">The sequence shown here is derived from an EMBL/GenBank/DDBJ whole genome shotgun (WGS) entry which is preliminary data.</text>
</comment>
<dbReference type="EMBL" id="JAAVJH010000004">
    <property type="protein sequence ID" value="NJR78471.1"/>
    <property type="molecule type" value="Genomic_DNA"/>
</dbReference>
<organism evidence="2 3">
    <name type="scientific">Sphingomonas corticis</name>
    <dbReference type="NCBI Taxonomy" id="2722791"/>
    <lineage>
        <taxon>Bacteria</taxon>
        <taxon>Pseudomonadati</taxon>
        <taxon>Pseudomonadota</taxon>
        <taxon>Alphaproteobacteria</taxon>
        <taxon>Sphingomonadales</taxon>
        <taxon>Sphingomonadaceae</taxon>
        <taxon>Sphingomonas</taxon>
    </lineage>
</organism>
<reference evidence="2 3" key="1">
    <citation type="submission" date="2020-03" db="EMBL/GenBank/DDBJ databases">
        <authorList>
            <person name="Wang L."/>
            <person name="He N."/>
            <person name="Li Y."/>
            <person name="Fang Y."/>
            <person name="Zhang F."/>
        </authorList>
    </citation>
    <scope>NUCLEOTIDE SEQUENCE [LARGE SCALE GENOMIC DNA]</scope>
    <source>
        <strain evidence="2 3">36D10-4-7</strain>
    </source>
</reference>
<evidence type="ECO:0000313" key="2">
    <source>
        <dbReference type="EMBL" id="NJR78471.1"/>
    </source>
</evidence>
<evidence type="ECO:0000256" key="1">
    <source>
        <dbReference type="SAM" id="SignalP"/>
    </source>
</evidence>
<gene>
    <name evidence="2" type="ORF">HBH26_07730</name>
</gene>
<evidence type="ECO:0000313" key="3">
    <source>
        <dbReference type="Proteomes" id="UP000732399"/>
    </source>
</evidence>
<dbReference type="Pfam" id="PF20388">
    <property type="entry name" value="DUF6683"/>
    <property type="match status" value="1"/>
</dbReference>
<keyword evidence="1" id="KW-0732">Signal</keyword>
<feature type="signal peptide" evidence="1">
    <location>
        <begin position="1"/>
        <end position="18"/>
    </location>
</feature>
<sequence>MTRFLIGTLAMVAPPAAAQDVVMALDPTLLTGWSGVAGAGEYAKRDFGTRLHRPSARGSALAATPQRVTASLTFRPDPAVRNQVYNRAVAEWSKRDRAEGAKLRQLLQSGKVMRDMNGYMAGYGLNPNNVGDTTAMYLALAWNVVHGSSDDPGRAQVQGLRRQTAATFATLPDFMRAGPATRQELSDANVIQSAFVANIANAMAKDGSLAGRARNSVAQGVKSIYGLDLRTVKLTSAGFQ</sequence>
<feature type="chain" id="PRO_5045618002" evidence="1">
    <location>
        <begin position="19"/>
        <end position="240"/>
    </location>
</feature>
<proteinExistence type="predicted"/>
<dbReference type="RefSeq" id="WP_168134020.1">
    <property type="nucleotide sequence ID" value="NZ_JAAVJH010000004.1"/>
</dbReference>
<protein>
    <submittedName>
        <fullName evidence="2">Uncharacterized protein</fullName>
    </submittedName>
</protein>